<dbReference type="Proteomes" id="UP000237347">
    <property type="component" value="Unassembled WGS sequence"/>
</dbReference>
<organism evidence="1 2">
    <name type="scientific">Quercus suber</name>
    <name type="common">Cork oak</name>
    <dbReference type="NCBI Taxonomy" id="58331"/>
    <lineage>
        <taxon>Eukaryota</taxon>
        <taxon>Viridiplantae</taxon>
        <taxon>Streptophyta</taxon>
        <taxon>Embryophyta</taxon>
        <taxon>Tracheophyta</taxon>
        <taxon>Spermatophyta</taxon>
        <taxon>Magnoliopsida</taxon>
        <taxon>eudicotyledons</taxon>
        <taxon>Gunneridae</taxon>
        <taxon>Pentapetalae</taxon>
        <taxon>rosids</taxon>
        <taxon>fabids</taxon>
        <taxon>Fagales</taxon>
        <taxon>Fagaceae</taxon>
        <taxon>Quercus</taxon>
    </lineage>
</organism>
<accession>A0AAW0K2A1</accession>
<gene>
    <name evidence="1" type="ORF">CFP56_025677</name>
</gene>
<dbReference type="EMBL" id="PKMF04000408">
    <property type="protein sequence ID" value="KAK7833402.1"/>
    <property type="molecule type" value="Genomic_DNA"/>
</dbReference>
<proteinExistence type="predicted"/>
<protein>
    <submittedName>
        <fullName evidence="1">Uncharacterized protein</fullName>
    </submittedName>
</protein>
<name>A0AAW0K2A1_QUESU</name>
<dbReference type="AlphaFoldDB" id="A0AAW0K2A1"/>
<keyword evidence="2" id="KW-1185">Reference proteome</keyword>
<reference evidence="1 2" key="1">
    <citation type="journal article" date="2018" name="Sci. Data">
        <title>The draft genome sequence of cork oak.</title>
        <authorList>
            <person name="Ramos A.M."/>
            <person name="Usie A."/>
            <person name="Barbosa P."/>
            <person name="Barros P.M."/>
            <person name="Capote T."/>
            <person name="Chaves I."/>
            <person name="Simoes F."/>
            <person name="Abreu I."/>
            <person name="Carrasquinho I."/>
            <person name="Faro C."/>
            <person name="Guimaraes J.B."/>
            <person name="Mendonca D."/>
            <person name="Nobrega F."/>
            <person name="Rodrigues L."/>
            <person name="Saibo N.J.M."/>
            <person name="Varela M.C."/>
            <person name="Egas C."/>
            <person name="Matos J."/>
            <person name="Miguel C.M."/>
            <person name="Oliveira M.M."/>
            <person name="Ricardo C.P."/>
            <person name="Goncalves S."/>
        </authorList>
    </citation>
    <scope>NUCLEOTIDE SEQUENCE [LARGE SCALE GENOMIC DNA]</scope>
    <source>
        <strain evidence="2">cv. HL8</strain>
    </source>
</reference>
<sequence length="167" mass="18624">MPTWQLDDDSADEIVDDERVTTRRTSSKNDSSHGIVRGPWLENPYSSSACTRSRLKMGWFRCVARTMNLLQLVPTQTATCPAGTSVGEGGASARAAAMRAFFLQRWTICRIRTMCRILLLFPISGEMTTMTVQQLDLNQGHGISSTVLQRQVTTTALFNLLFPSMFN</sequence>
<evidence type="ECO:0000313" key="1">
    <source>
        <dbReference type="EMBL" id="KAK7833402.1"/>
    </source>
</evidence>
<comment type="caution">
    <text evidence="1">The sequence shown here is derived from an EMBL/GenBank/DDBJ whole genome shotgun (WGS) entry which is preliminary data.</text>
</comment>
<evidence type="ECO:0000313" key="2">
    <source>
        <dbReference type="Proteomes" id="UP000237347"/>
    </source>
</evidence>